<dbReference type="Proteomes" id="UP000307440">
    <property type="component" value="Unassembled WGS sequence"/>
</dbReference>
<evidence type="ECO:0000313" key="1">
    <source>
        <dbReference type="EMBL" id="TFK30381.1"/>
    </source>
</evidence>
<dbReference type="OrthoDB" id="2909959at2759"/>
<dbReference type="STRING" id="230819.A0A5C3LNT7"/>
<reference evidence="1 2" key="1">
    <citation type="journal article" date="2019" name="Nat. Ecol. Evol.">
        <title>Megaphylogeny resolves global patterns of mushroom evolution.</title>
        <authorList>
            <person name="Varga T."/>
            <person name="Krizsan K."/>
            <person name="Foldi C."/>
            <person name="Dima B."/>
            <person name="Sanchez-Garcia M."/>
            <person name="Sanchez-Ramirez S."/>
            <person name="Szollosi G.J."/>
            <person name="Szarkandi J.G."/>
            <person name="Papp V."/>
            <person name="Albert L."/>
            <person name="Andreopoulos W."/>
            <person name="Angelini C."/>
            <person name="Antonin V."/>
            <person name="Barry K.W."/>
            <person name="Bougher N.L."/>
            <person name="Buchanan P."/>
            <person name="Buyck B."/>
            <person name="Bense V."/>
            <person name="Catcheside P."/>
            <person name="Chovatia M."/>
            <person name="Cooper J."/>
            <person name="Damon W."/>
            <person name="Desjardin D."/>
            <person name="Finy P."/>
            <person name="Geml J."/>
            <person name="Haridas S."/>
            <person name="Hughes K."/>
            <person name="Justo A."/>
            <person name="Karasinski D."/>
            <person name="Kautmanova I."/>
            <person name="Kiss B."/>
            <person name="Kocsube S."/>
            <person name="Kotiranta H."/>
            <person name="LaButti K.M."/>
            <person name="Lechner B.E."/>
            <person name="Liimatainen K."/>
            <person name="Lipzen A."/>
            <person name="Lukacs Z."/>
            <person name="Mihaltcheva S."/>
            <person name="Morgado L.N."/>
            <person name="Niskanen T."/>
            <person name="Noordeloos M.E."/>
            <person name="Ohm R.A."/>
            <person name="Ortiz-Santana B."/>
            <person name="Ovrebo C."/>
            <person name="Racz N."/>
            <person name="Riley R."/>
            <person name="Savchenko A."/>
            <person name="Shiryaev A."/>
            <person name="Soop K."/>
            <person name="Spirin V."/>
            <person name="Szebenyi C."/>
            <person name="Tomsovsky M."/>
            <person name="Tulloss R.E."/>
            <person name="Uehling J."/>
            <person name="Grigoriev I.V."/>
            <person name="Vagvolgyi C."/>
            <person name="Papp T."/>
            <person name="Martin F.M."/>
            <person name="Miettinen O."/>
            <person name="Hibbett D.S."/>
            <person name="Nagy L.G."/>
        </authorList>
    </citation>
    <scope>NUCLEOTIDE SEQUENCE [LARGE SCALE GENOMIC DNA]</scope>
    <source>
        <strain evidence="1 2">CBS 121175</strain>
    </source>
</reference>
<dbReference type="EMBL" id="ML210146">
    <property type="protein sequence ID" value="TFK30381.1"/>
    <property type="molecule type" value="Genomic_DNA"/>
</dbReference>
<protein>
    <submittedName>
        <fullName evidence="1">Uncharacterized protein</fullName>
    </submittedName>
</protein>
<proteinExistence type="predicted"/>
<organism evidence="1 2">
    <name type="scientific">Coprinopsis marcescibilis</name>
    <name type="common">Agaric fungus</name>
    <name type="synonym">Psathyrella marcescibilis</name>
    <dbReference type="NCBI Taxonomy" id="230819"/>
    <lineage>
        <taxon>Eukaryota</taxon>
        <taxon>Fungi</taxon>
        <taxon>Dikarya</taxon>
        <taxon>Basidiomycota</taxon>
        <taxon>Agaricomycotina</taxon>
        <taxon>Agaricomycetes</taxon>
        <taxon>Agaricomycetidae</taxon>
        <taxon>Agaricales</taxon>
        <taxon>Agaricineae</taxon>
        <taxon>Psathyrellaceae</taxon>
        <taxon>Coprinopsis</taxon>
    </lineage>
</organism>
<gene>
    <name evidence="1" type="ORF">FA15DRAFT_662339</name>
</gene>
<keyword evidence="2" id="KW-1185">Reference proteome</keyword>
<accession>A0A5C3LNT7</accession>
<evidence type="ECO:0000313" key="2">
    <source>
        <dbReference type="Proteomes" id="UP000307440"/>
    </source>
</evidence>
<dbReference type="AlphaFoldDB" id="A0A5C3LNT7"/>
<dbReference type="Gene3D" id="1.20.1280.50">
    <property type="match status" value="1"/>
</dbReference>
<sequence length="539" mass="60469">MISTTDHEMWNPDNILPLFLKTTEDPRHQLTALDDEIARVEQTLSRLRSLQPVLRRDINRLHSPMLNRLPTELVSEIFIHCIPEQSDLIAASQSEGVSPLFLGTVCSAWRQIAWNTPTLWTSPNLLLSKLRLRTQAELLEEWIGRSGDLLLTLKLHCGTDDDRVTNIPHTLFQIILGHASRWKGIDLQVPTAYYEDLSAPGASFSSLQSLIINPSGGQGDRSHVLNWSACTPKLRNISLFSVYLNTVRVRWDNITRVHAKAFYIDECIEFMRRTPNLEYCNFYSVIRGDDGHNPPADLIEVPHLRTLSLVTERTVDAGRILTKLDSPQMTGLTFDVAERSFDVSSFKQFVTASAQNLTQLSILRASITSADVADILPLIPTVTDFKLNVIEARGVCMDSTVMNMLKPSRSGKCVLPNMTRFEYVGPFSFSWPLMIGVLVARRGLKVHPSSATLVSADAMRDSDRLLFPSQNVAILTHAAIRVREAFDDIDPLDRHLLQLVRQLAGDGLDLSVAAATVECLDYNFFPVRVPSQRVTPNNH</sequence>
<name>A0A5C3LNT7_COPMA</name>